<accession>R4ULC5</accession>
<proteinExistence type="evidence at transcript level"/>
<name>R4ULC5_COPFO</name>
<organism evidence="1">
    <name type="scientific">Coptotermes formosanus</name>
    <name type="common">Formosan subterranean termite</name>
    <dbReference type="NCBI Taxonomy" id="36987"/>
    <lineage>
        <taxon>Eukaryota</taxon>
        <taxon>Metazoa</taxon>
        <taxon>Ecdysozoa</taxon>
        <taxon>Arthropoda</taxon>
        <taxon>Hexapoda</taxon>
        <taxon>Insecta</taxon>
        <taxon>Pterygota</taxon>
        <taxon>Neoptera</taxon>
        <taxon>Polyneoptera</taxon>
        <taxon>Dictyoptera</taxon>
        <taxon>Blattodea</taxon>
        <taxon>Blattoidea</taxon>
        <taxon>Termitoidae</taxon>
        <taxon>Rhinotermitidae</taxon>
        <taxon>Coptotermes</taxon>
    </lineage>
</organism>
<dbReference type="AlphaFoldDB" id="R4ULC5"/>
<reference evidence="1" key="1">
    <citation type="submission" date="2013-03" db="EMBL/GenBank/DDBJ databases">
        <title>Immune-Related transcriptome of Coptotermes formosanus Shiraki workers: the defense mechanism.</title>
        <authorList>
            <person name="Hussain A."/>
            <person name="Li Y.F."/>
            <person name="Wen S.Y."/>
        </authorList>
    </citation>
    <scope>NUCLEOTIDE SEQUENCE</scope>
</reference>
<protein>
    <submittedName>
        <fullName evidence="1">Uncharacterized protein</fullName>
    </submittedName>
</protein>
<evidence type="ECO:0000313" key="1">
    <source>
        <dbReference type="EMBL" id="AGM32969.1"/>
    </source>
</evidence>
<dbReference type="EMBL" id="KC741145">
    <property type="protein sequence ID" value="AGM32969.1"/>
    <property type="molecule type" value="mRNA"/>
</dbReference>
<sequence length="250" mass="25993">MWAELGSVQSGATTPSNPPAFSFLPPSTVKGDALNANVGYYYQWKIDGGANCFAGDSGRLVLILQDPFTLSDYRAQICKSNVMSIDLAQFTGVVGATYTSTTAGSGINGEILTLGTLTGTHVIEVVKAAGTGSCGTASNSKLYLKITNSIKVPTAHTIKFCVSKLPKAINLYEVAGFYETPTSGTGGTANWALTNPSSGSTIPAWFTPLTGSIDVGTWNPSTGQYTFTYTAPTGCVGKTITVTIDIVTAL</sequence>